<feature type="region of interest" description="Disordered" evidence="1">
    <location>
        <begin position="231"/>
        <end position="273"/>
    </location>
</feature>
<feature type="compositionally biased region" description="Low complexity" evidence="1">
    <location>
        <begin position="18"/>
        <end position="28"/>
    </location>
</feature>
<dbReference type="GO" id="GO:0004407">
    <property type="term" value="F:histone deacetylase activity"/>
    <property type="evidence" value="ECO:0007669"/>
    <property type="project" value="TreeGrafter"/>
</dbReference>
<dbReference type="InterPro" id="IPR023696">
    <property type="entry name" value="Ureohydrolase_dom_sf"/>
</dbReference>
<dbReference type="SUPFAM" id="SSF52768">
    <property type="entry name" value="Arginase/deacetylase"/>
    <property type="match status" value="2"/>
</dbReference>
<organism evidence="3 4">
    <name type="scientific">Calicophoron daubneyi</name>
    <name type="common">Rumen fluke</name>
    <name type="synonym">Paramphistomum daubneyi</name>
    <dbReference type="NCBI Taxonomy" id="300641"/>
    <lineage>
        <taxon>Eukaryota</taxon>
        <taxon>Metazoa</taxon>
        <taxon>Spiralia</taxon>
        <taxon>Lophotrochozoa</taxon>
        <taxon>Platyhelminthes</taxon>
        <taxon>Trematoda</taxon>
        <taxon>Digenea</taxon>
        <taxon>Plagiorchiida</taxon>
        <taxon>Pronocephalata</taxon>
        <taxon>Paramphistomoidea</taxon>
        <taxon>Paramphistomidae</taxon>
        <taxon>Calicophoron</taxon>
    </lineage>
</organism>
<dbReference type="GO" id="GO:0000118">
    <property type="term" value="C:histone deacetylase complex"/>
    <property type="evidence" value="ECO:0007669"/>
    <property type="project" value="TreeGrafter"/>
</dbReference>
<evidence type="ECO:0000313" key="4">
    <source>
        <dbReference type="Proteomes" id="UP001497525"/>
    </source>
</evidence>
<evidence type="ECO:0000259" key="2">
    <source>
        <dbReference type="Pfam" id="PF00850"/>
    </source>
</evidence>
<dbReference type="InterPro" id="IPR037138">
    <property type="entry name" value="His_deacetylse_dom_sf"/>
</dbReference>
<accession>A0AAV2TUS3</accession>
<dbReference type="Pfam" id="PF00850">
    <property type="entry name" value="Hist_deacetyl"/>
    <property type="match status" value="2"/>
</dbReference>
<feature type="region of interest" description="Disordered" evidence="1">
    <location>
        <begin position="1"/>
        <end position="35"/>
    </location>
</feature>
<feature type="domain" description="Histone deacetylase" evidence="2">
    <location>
        <begin position="82"/>
        <end position="214"/>
    </location>
</feature>
<dbReference type="Proteomes" id="UP001497525">
    <property type="component" value="Unassembled WGS sequence"/>
</dbReference>
<comment type="caution">
    <text evidence="3">The sequence shown here is derived from an EMBL/GenBank/DDBJ whole genome shotgun (WGS) entry which is preliminary data.</text>
</comment>
<dbReference type="Gene3D" id="3.40.800.20">
    <property type="entry name" value="Histone deacetylase domain"/>
    <property type="match status" value="1"/>
</dbReference>
<feature type="compositionally biased region" description="Polar residues" evidence="1">
    <location>
        <begin position="636"/>
        <end position="658"/>
    </location>
</feature>
<reference evidence="3" key="1">
    <citation type="submission" date="2024-06" db="EMBL/GenBank/DDBJ databases">
        <authorList>
            <person name="Liu X."/>
            <person name="Lenzi L."/>
            <person name="Haldenby T S."/>
            <person name="Uol C."/>
        </authorList>
    </citation>
    <scope>NUCLEOTIDE SEQUENCE</scope>
</reference>
<feature type="compositionally biased region" description="Polar residues" evidence="1">
    <location>
        <begin position="234"/>
        <end position="244"/>
    </location>
</feature>
<sequence>MTQVPNVHAKMSADKDMQSAQPSSSSSPRRNKAEIIPITAKKRMNTNKRKTTKEFLPHSRSTGLVYDERMTMHKHEWLPTEQECPARIQRAWERCVEEGLVSRCVHVPVRHASEDALSLIHTKSYIRHVKQSRNFGPQELYDLSAQYDGVFFNQFTWNCATLAAGGLKHLTDMVVRGRLANGLALIRPPGHHAMKEEACGYCIINSVAFTAASFLSSPPKGAEQATILAHQSDESTSVTAPTTSRTKHMNKSEGDMQSNITQPDSTCSATIHSPTLTKTDDSFRATGSKSRVVFDRILIIDWDVHHGQGTQYAFYNDNRVLYISIHRYQRRRFWPNLRESNFDFIGEGDGRGYNINIPLDDTGMCDSDYLAVFHHLIMPIALEFNPELVLVSCGFDPAVGDPEGRMWLTPPVFGHFVNQLKILAGGKLVVSLEGGYYVDSLAESAVHVLKALLGDYSTPVRLPRPPCKSIKRTIDSCIKALRAHWKSLWIQDISRTVRRPKLDHLPLISWHFVKQVIWPEANPQLPHEMASFARRLMQRHIPMPVPPPSSGRSVLLFAPTFLPGTSNSVVRSSTKGSSLAYVWSRELLRRLHGCFDIQFYQCGEVTNPSNKGLHDKRRLTHSKSGTPPCVGKCQKVNESATPSSSMSDLRRNSCSTGNHRVGDDLTEIESTNLPDTWLSNMAHSVILTPSAAIRKALVTLLSHQYNQVLLAASEVNSFQLVEAVTELPPKFVESYRELLMKTRSGGQSYIELSDIQTNSSSADFDQSVRINTVVAEAKTVHKVQNTDSHGSEVPTLGTMYSPTEPQAQSYSQSMTAFRLFVVDLSEDKEPDLGINLRRSYSHQAGGTRCTLVWCSLHRGSHVEHSAMDPASFRAVQKNSQARSVELIRNIYWLKIPVLGSGSQLHTASPTSSNDRTMIEDLGPNLLAAVFHILLPLAYEYAPDVICLRIGKGWIEQVNSQTTIPVAQLVHLLSGLGHAFLICFASSEPPSTDIFLSLLGHPPSSPLDRSESFAPTSKMQSVIRNILKANSHKWKNLRFAGSLPEWK</sequence>
<dbReference type="PANTHER" id="PTHR10625:SF38">
    <property type="entry name" value="HISTONE DEACETYLASE 6, ISOFORM G"/>
    <property type="match status" value="1"/>
</dbReference>
<evidence type="ECO:0000256" key="1">
    <source>
        <dbReference type="SAM" id="MobiDB-lite"/>
    </source>
</evidence>
<dbReference type="EMBL" id="CAXLJL010000589">
    <property type="protein sequence ID" value="CAL5139132.1"/>
    <property type="molecule type" value="Genomic_DNA"/>
</dbReference>
<gene>
    <name evidence="3" type="ORF">CDAUBV1_LOCUS14176</name>
</gene>
<dbReference type="AlphaFoldDB" id="A0AAV2TUS3"/>
<dbReference type="InterPro" id="IPR023801">
    <property type="entry name" value="His_deacetylse_dom"/>
</dbReference>
<feature type="region of interest" description="Disordered" evidence="1">
    <location>
        <begin position="610"/>
        <end position="661"/>
    </location>
</feature>
<feature type="compositionally biased region" description="Polar residues" evidence="1">
    <location>
        <begin position="255"/>
        <end position="273"/>
    </location>
</feature>
<evidence type="ECO:0000313" key="3">
    <source>
        <dbReference type="EMBL" id="CAL5139132.1"/>
    </source>
</evidence>
<dbReference type="PANTHER" id="PTHR10625">
    <property type="entry name" value="HISTONE DEACETYLASE HDAC1-RELATED"/>
    <property type="match status" value="1"/>
</dbReference>
<feature type="domain" description="Histone deacetylase" evidence="2">
    <location>
        <begin position="293"/>
        <end position="452"/>
    </location>
</feature>
<protein>
    <recommendedName>
        <fullName evidence="2">Histone deacetylase domain-containing protein</fullName>
    </recommendedName>
</protein>
<proteinExistence type="predicted"/>
<dbReference type="GO" id="GO:0040029">
    <property type="term" value="P:epigenetic regulation of gene expression"/>
    <property type="evidence" value="ECO:0007669"/>
    <property type="project" value="TreeGrafter"/>
</dbReference>
<name>A0AAV2TUS3_CALDB</name>